<name>A0A2T5J8R3_9SPHI</name>
<dbReference type="Pfam" id="PF21365">
    <property type="entry name" value="Glyco_hydro_31_3rd"/>
    <property type="match status" value="1"/>
</dbReference>
<keyword evidence="3" id="KW-0732">Signal</keyword>
<accession>A0A2T5J8R3</accession>
<dbReference type="PANTHER" id="PTHR43863">
    <property type="entry name" value="HYDROLASE, PUTATIVE (AFU_ORTHOLOGUE AFUA_1G03140)-RELATED"/>
    <property type="match status" value="1"/>
</dbReference>
<evidence type="ECO:0000259" key="4">
    <source>
        <dbReference type="Pfam" id="PF01055"/>
    </source>
</evidence>
<evidence type="ECO:0000256" key="2">
    <source>
        <dbReference type="RuleBase" id="RU361185"/>
    </source>
</evidence>
<evidence type="ECO:0000259" key="6">
    <source>
        <dbReference type="Pfam" id="PF17137"/>
    </source>
</evidence>
<dbReference type="InterPro" id="IPR013780">
    <property type="entry name" value="Glyco_hydro_b"/>
</dbReference>
<dbReference type="InterPro" id="IPR011013">
    <property type="entry name" value="Gal_mutarotase_sf_dom"/>
</dbReference>
<feature type="signal peptide" evidence="3">
    <location>
        <begin position="1"/>
        <end position="24"/>
    </location>
</feature>
<dbReference type="Pfam" id="PF17137">
    <property type="entry name" value="DUF5110"/>
    <property type="match status" value="1"/>
</dbReference>
<evidence type="ECO:0000256" key="3">
    <source>
        <dbReference type="SAM" id="SignalP"/>
    </source>
</evidence>
<dbReference type="GO" id="GO:0004553">
    <property type="term" value="F:hydrolase activity, hydrolyzing O-glycosyl compounds"/>
    <property type="evidence" value="ECO:0007669"/>
    <property type="project" value="InterPro"/>
</dbReference>
<dbReference type="EMBL" id="QAOQ01000005">
    <property type="protein sequence ID" value="PTQ95789.1"/>
    <property type="molecule type" value="Genomic_DNA"/>
</dbReference>
<dbReference type="AlphaFoldDB" id="A0A2T5J8R3"/>
<evidence type="ECO:0000259" key="5">
    <source>
        <dbReference type="Pfam" id="PF13802"/>
    </source>
</evidence>
<feature type="domain" description="Glycoside hydrolase family 31 TIM barrel" evidence="4">
    <location>
        <begin position="252"/>
        <end position="579"/>
    </location>
</feature>
<feature type="chain" id="PRO_5015507422" evidence="3">
    <location>
        <begin position="25"/>
        <end position="796"/>
    </location>
</feature>
<dbReference type="InterPro" id="IPR000322">
    <property type="entry name" value="Glyco_hydro_31_TIM"/>
</dbReference>
<feature type="domain" description="DUF5110" evidence="6">
    <location>
        <begin position="701"/>
        <end position="768"/>
    </location>
</feature>
<dbReference type="CDD" id="cd06591">
    <property type="entry name" value="GH31_xylosidase_XylS"/>
    <property type="match status" value="1"/>
</dbReference>
<feature type="domain" description="Glycoside hydrolase family 31 N-terminal" evidence="5">
    <location>
        <begin position="45"/>
        <end position="208"/>
    </location>
</feature>
<dbReference type="InterPro" id="IPR017853">
    <property type="entry name" value="GH"/>
</dbReference>
<dbReference type="PANTHER" id="PTHR43863:SF2">
    <property type="entry name" value="MALTASE-GLUCOAMYLASE"/>
    <property type="match status" value="1"/>
</dbReference>
<dbReference type="Proteomes" id="UP000244168">
    <property type="component" value="Unassembled WGS sequence"/>
</dbReference>
<dbReference type="SUPFAM" id="SSF74650">
    <property type="entry name" value="Galactose mutarotase-like"/>
    <property type="match status" value="1"/>
</dbReference>
<dbReference type="GO" id="GO:0030246">
    <property type="term" value="F:carbohydrate binding"/>
    <property type="evidence" value="ECO:0007669"/>
    <property type="project" value="InterPro"/>
</dbReference>
<keyword evidence="2 8" id="KW-0378">Hydrolase</keyword>
<dbReference type="Pfam" id="PF01055">
    <property type="entry name" value="Glyco_hydro_31_2nd"/>
    <property type="match status" value="1"/>
</dbReference>
<dbReference type="CDD" id="cd14752">
    <property type="entry name" value="GH31_N"/>
    <property type="match status" value="1"/>
</dbReference>
<protein>
    <submittedName>
        <fullName evidence="8">Alpha-D-xyloside xylohydrolase</fullName>
    </submittedName>
</protein>
<feature type="domain" description="Glycosyl hydrolase family 31 C-terminal" evidence="7">
    <location>
        <begin position="589"/>
        <end position="684"/>
    </location>
</feature>
<dbReference type="Pfam" id="PF13802">
    <property type="entry name" value="Gal_mutarotas_2"/>
    <property type="match status" value="1"/>
</dbReference>
<organism evidence="8 9">
    <name type="scientific">Mucilaginibacter yixingensis</name>
    <dbReference type="NCBI Taxonomy" id="1295612"/>
    <lineage>
        <taxon>Bacteria</taxon>
        <taxon>Pseudomonadati</taxon>
        <taxon>Bacteroidota</taxon>
        <taxon>Sphingobacteriia</taxon>
        <taxon>Sphingobacteriales</taxon>
        <taxon>Sphingobacteriaceae</taxon>
        <taxon>Mucilaginibacter</taxon>
    </lineage>
</organism>
<gene>
    <name evidence="8" type="ORF">C8P68_105299</name>
</gene>
<dbReference type="InterPro" id="IPR048395">
    <property type="entry name" value="Glyco_hydro_31_C"/>
</dbReference>
<comment type="caution">
    <text evidence="8">The sequence shown here is derived from an EMBL/GenBank/DDBJ whole genome shotgun (WGS) entry which is preliminary data.</text>
</comment>
<dbReference type="OrthoDB" id="176168at2"/>
<dbReference type="Gene3D" id="2.60.40.1760">
    <property type="entry name" value="glycosyl hydrolase (family 31)"/>
    <property type="match status" value="1"/>
</dbReference>
<reference evidence="8 9" key="1">
    <citation type="submission" date="2018-04" db="EMBL/GenBank/DDBJ databases">
        <title>Genomic Encyclopedia of Archaeal and Bacterial Type Strains, Phase II (KMG-II): from individual species to whole genera.</title>
        <authorList>
            <person name="Goeker M."/>
        </authorList>
    </citation>
    <scope>NUCLEOTIDE SEQUENCE [LARGE SCALE GENOMIC DNA]</scope>
    <source>
        <strain evidence="8 9">DSM 26809</strain>
    </source>
</reference>
<dbReference type="Gene3D" id="3.20.20.80">
    <property type="entry name" value="Glycosidases"/>
    <property type="match status" value="1"/>
</dbReference>
<evidence type="ECO:0000313" key="9">
    <source>
        <dbReference type="Proteomes" id="UP000244168"/>
    </source>
</evidence>
<evidence type="ECO:0000313" key="8">
    <source>
        <dbReference type="EMBL" id="PTQ95789.1"/>
    </source>
</evidence>
<dbReference type="InterPro" id="IPR025887">
    <property type="entry name" value="Glyco_hydro_31_N_dom"/>
</dbReference>
<comment type="similarity">
    <text evidence="1 2">Belongs to the glycosyl hydrolase 31 family.</text>
</comment>
<dbReference type="InterPro" id="IPR051816">
    <property type="entry name" value="Glycosyl_Hydrolase_31"/>
</dbReference>
<evidence type="ECO:0000256" key="1">
    <source>
        <dbReference type="ARBA" id="ARBA00007806"/>
    </source>
</evidence>
<dbReference type="InterPro" id="IPR033403">
    <property type="entry name" value="DUF5110"/>
</dbReference>
<dbReference type="SUPFAM" id="SSF51445">
    <property type="entry name" value="(Trans)glycosidases"/>
    <property type="match status" value="1"/>
</dbReference>
<dbReference type="SUPFAM" id="SSF51011">
    <property type="entry name" value="Glycosyl hydrolase domain"/>
    <property type="match status" value="1"/>
</dbReference>
<dbReference type="RefSeq" id="WP_107829281.1">
    <property type="nucleotide sequence ID" value="NZ_CP160205.1"/>
</dbReference>
<dbReference type="GO" id="GO:0005975">
    <property type="term" value="P:carbohydrate metabolic process"/>
    <property type="evidence" value="ECO:0007669"/>
    <property type="project" value="InterPro"/>
</dbReference>
<proteinExistence type="inferred from homology"/>
<dbReference type="Gene3D" id="2.60.40.1180">
    <property type="entry name" value="Golgi alpha-mannosidase II"/>
    <property type="match status" value="2"/>
</dbReference>
<keyword evidence="2" id="KW-0326">Glycosidase</keyword>
<evidence type="ECO:0000259" key="7">
    <source>
        <dbReference type="Pfam" id="PF21365"/>
    </source>
</evidence>
<keyword evidence="9" id="KW-1185">Reference proteome</keyword>
<sequence>MPKFYRRVLAVCLPFLLAHYIAGAQIESFSKNQDGVSFKLKEGLMQINVCTDDIIRVRYTVLDNFPQVQSLVVNNAWKQRPAFTLNSNGKSVFITTKKLKITIDKITNAITYANTAGQQICAESPTGNKSMQPATIAGIATYNCQTQFNSPANEGLFGLGCHPLDSLSINYKGRNQDLAIKYLTGAIPVLLSTRGYGLLWDNYSASNFYGAEDGNTRFKYVSESGRMVDYYFFYGPDFDRIINLYRTATGTTPMFPKWAYGLFQSQDRYKTQAEVLSVKDNYRKNHIPVDAIVQDWYYWEPLPIGSHIMKPERYPDPKAMVSALHQANIHAMISIWPVFGKGTANFDALKKNGFLTDITWDNVMTHTFDTYYDAHNPKARDLYWQQARDSMIKRYDWDAWWVDQCEPDNGALLDARRQANFSVGKGIDYFNTYSLEHTKGLYKGWREDMPGKRAFFLVRQAFAGQQRNATTLWSSDITCTFEAFKCQVPQGINACTSGMPYWTSDIGGYHYKWNAPNWAKPENRELFTRWFQFGAFCPIFRIHGKGERALFSDNWDADTKAILLKFDQLRYRLLPYIYSVAGSVTQDNYTMMRSLAFDFRNDQQVYDIKDQYLFGPALMVCPVTDQLYTRAHAVAGAKSRKVYLPAGTQWYNFWTGQTLRGGQTLQADAPIDILPLYVRSGSIIPMGPVVEYATQKTDEPTELRIYPGANGQFKVYEDENDNYNYEQGRSATYTFNWNDQLKTLSISATKGWYKGMPKQHRFKVVIVKPGHGVAGEETAQTDKLITYSGQAIQVKF</sequence>